<protein>
    <submittedName>
        <fullName evidence="1">Uncharacterized protein</fullName>
    </submittedName>
</protein>
<gene>
    <name evidence="1" type="ORF">IDH44_15440</name>
</gene>
<accession>A0A927BWE6</accession>
<dbReference type="Proteomes" id="UP000621560">
    <property type="component" value="Unassembled WGS sequence"/>
</dbReference>
<name>A0A927BWE6_9BACL</name>
<comment type="caution">
    <text evidence="1">The sequence shown here is derived from an EMBL/GenBank/DDBJ whole genome shotgun (WGS) entry which is preliminary data.</text>
</comment>
<reference evidence="1" key="1">
    <citation type="submission" date="2020-09" db="EMBL/GenBank/DDBJ databases">
        <title>A novel bacterium of genus Paenibacillus, isolated from South China Sea.</title>
        <authorList>
            <person name="Huang H."/>
            <person name="Mo K."/>
            <person name="Hu Y."/>
        </authorList>
    </citation>
    <scope>NUCLEOTIDE SEQUENCE</scope>
    <source>
        <strain evidence="1">IB182496</strain>
    </source>
</reference>
<dbReference type="RefSeq" id="WP_190919145.1">
    <property type="nucleotide sequence ID" value="NZ_JACXIZ010000026.1"/>
</dbReference>
<dbReference type="InterPro" id="IPR057955">
    <property type="entry name" value="SF0329-like"/>
</dbReference>
<dbReference type="AlphaFoldDB" id="A0A927BWE6"/>
<organism evidence="1 2">
    <name type="scientific">Paenibacillus sabuli</name>
    <dbReference type="NCBI Taxonomy" id="2772509"/>
    <lineage>
        <taxon>Bacteria</taxon>
        <taxon>Bacillati</taxon>
        <taxon>Bacillota</taxon>
        <taxon>Bacilli</taxon>
        <taxon>Bacillales</taxon>
        <taxon>Paenibacillaceae</taxon>
        <taxon>Paenibacillus</taxon>
    </lineage>
</organism>
<dbReference type="Pfam" id="PF25753">
    <property type="entry name" value="SF0329"/>
    <property type="match status" value="1"/>
</dbReference>
<keyword evidence="2" id="KW-1185">Reference proteome</keyword>
<proteinExistence type="predicted"/>
<dbReference type="EMBL" id="JACXIZ010000026">
    <property type="protein sequence ID" value="MBD2846593.1"/>
    <property type="molecule type" value="Genomic_DNA"/>
</dbReference>
<evidence type="ECO:0000313" key="1">
    <source>
        <dbReference type="EMBL" id="MBD2846593.1"/>
    </source>
</evidence>
<evidence type="ECO:0000313" key="2">
    <source>
        <dbReference type="Proteomes" id="UP000621560"/>
    </source>
</evidence>
<sequence length="188" mass="21406">MSWSKVKQQLEGFRSPALQGRVGYGATSYRYVPDKAGQCYLTVDQKNILQMNDPANRIRWYQSEQEIKQDATLHIPITEREIDAIRAETKGKVPEERLEGMARGRKKADAAKALMAAQTALSRSSFMDVATIFLSTSIEESLESEAILVNVLALVDRRVGKKRILNMREQVKGRHPIVRYFYDLRVST</sequence>